<dbReference type="PATRIC" id="fig|28128.5.peg.2761"/>
<proteinExistence type="predicted"/>
<evidence type="ECO:0000313" key="2">
    <source>
        <dbReference type="EMBL" id="KXA32444.1"/>
    </source>
</evidence>
<accession>A0A133PTP9</accession>
<comment type="caution">
    <text evidence="2">The sequence shown here is derived from an EMBL/GenBank/DDBJ whole genome shotgun (WGS) entry which is preliminary data.</text>
</comment>
<keyword evidence="3" id="KW-1185">Reference proteome</keyword>
<feature type="region of interest" description="Disordered" evidence="1">
    <location>
        <begin position="1"/>
        <end position="21"/>
    </location>
</feature>
<organism evidence="2 3">
    <name type="scientific">Prevotella corporis</name>
    <dbReference type="NCBI Taxonomy" id="28128"/>
    <lineage>
        <taxon>Bacteria</taxon>
        <taxon>Pseudomonadati</taxon>
        <taxon>Bacteroidota</taxon>
        <taxon>Bacteroidia</taxon>
        <taxon>Bacteroidales</taxon>
        <taxon>Prevotellaceae</taxon>
        <taxon>Prevotella</taxon>
    </lineage>
</organism>
<evidence type="ECO:0000256" key="1">
    <source>
        <dbReference type="SAM" id="MobiDB-lite"/>
    </source>
</evidence>
<name>A0A133PTP9_9BACT</name>
<dbReference type="EMBL" id="LRQG01000256">
    <property type="protein sequence ID" value="KXA32444.1"/>
    <property type="molecule type" value="Genomic_DNA"/>
</dbReference>
<gene>
    <name evidence="2" type="ORF">HMPREF3226_02685</name>
</gene>
<feature type="compositionally biased region" description="Basic and acidic residues" evidence="1">
    <location>
        <begin position="10"/>
        <end position="19"/>
    </location>
</feature>
<dbReference type="AlphaFoldDB" id="A0A133PTP9"/>
<protein>
    <submittedName>
        <fullName evidence="2">Uncharacterized protein</fullName>
    </submittedName>
</protein>
<evidence type="ECO:0000313" key="3">
    <source>
        <dbReference type="Proteomes" id="UP000070533"/>
    </source>
</evidence>
<dbReference type="Proteomes" id="UP000070533">
    <property type="component" value="Unassembled WGS sequence"/>
</dbReference>
<sequence>MSALTSIDITVKENKTERPRSHKLPVMTQTIGMKKKTLAPYSNYILISQEAK</sequence>
<reference evidence="3" key="1">
    <citation type="submission" date="2016-01" db="EMBL/GenBank/DDBJ databases">
        <authorList>
            <person name="Mitreva M."/>
            <person name="Pepin K.H."/>
            <person name="Mihindukulasuriya K.A."/>
            <person name="Fulton R."/>
            <person name="Fronick C."/>
            <person name="O'Laughlin M."/>
            <person name="Miner T."/>
            <person name="Herter B."/>
            <person name="Rosa B.A."/>
            <person name="Cordes M."/>
            <person name="Tomlinson C."/>
            <person name="Wollam A."/>
            <person name="Palsikar V.B."/>
            <person name="Mardis E.R."/>
            <person name="Wilson R.K."/>
        </authorList>
    </citation>
    <scope>NUCLEOTIDE SEQUENCE [LARGE SCALE GENOMIC DNA]</scope>
    <source>
        <strain evidence="3">MJR7716</strain>
    </source>
</reference>
<dbReference type="STRING" id="28128.HMPREF3226_02685"/>